<protein>
    <submittedName>
        <fullName evidence="2">DNA-binding protein</fullName>
    </submittedName>
</protein>
<evidence type="ECO:0000313" key="3">
    <source>
        <dbReference type="Proteomes" id="UP000251666"/>
    </source>
</evidence>
<feature type="coiled-coil region" evidence="1">
    <location>
        <begin position="655"/>
        <end position="689"/>
    </location>
</feature>
<dbReference type="KEGG" id="pthv:CE140_15440"/>
<dbReference type="EMBL" id="CP022202">
    <property type="protein sequence ID" value="AXA61519.1"/>
    <property type="molecule type" value="Genomic_DNA"/>
</dbReference>
<dbReference type="CDD" id="cd22657">
    <property type="entry name" value="ClyA_XaxA-like"/>
    <property type="match status" value="1"/>
</dbReference>
<keyword evidence="2" id="KW-0238">DNA-binding</keyword>
<dbReference type="AlphaFoldDB" id="A0A2Z4ZCY0"/>
<dbReference type="SUPFAM" id="SSF58100">
    <property type="entry name" value="Bacterial hemolysins"/>
    <property type="match status" value="1"/>
</dbReference>
<name>A0A2Z4ZCY0_9PSED</name>
<accession>A0A2Z4ZCY0</accession>
<sequence length="753" mass="84984">MNANNLWGEALKGASPDDLARFAQLAPKTLANASTPEQEGESRGKGLLLTKKQIIDLRKYEAAALALPFTLADVKDYLNFGANAGAGLKHEDFLRTFSATRRHAQRWSPLREAIMLTGSQLKLFAASMRRYGRDMEEVYADVRPSGLIDKHNIRTLEELKRLELELGVKFPGIELEPDTISDFGYYLDQIFKRIKDNLDGVTAIKEQLASFGYDLREYILPDIKLRISLIGGNSLPADIELLKQQIDERSQQINEKNADYKSAVEKSIGAAAGMNMVGLALAIYLGVEAENIRAERNRLYREQEEAIETLKGKNQTLGSLTRVKHDLQGLELVAVDADIATQNLMHVWNVMHLYVKESQDTVAQITDALSLGRFMSKFREVVYPWSQIEQDADALIAVFKEADAEYERNYRVQPRLASYRALPIGYPAVDRQTLADSHTLMRDAAVRSKALFITWNYLPQLHDRFRDLVASVSESSGVLSTSALNMKVGLDGSMRRLERLEKELADASDQQEIEEIEADRAQELLRITSLVIRPVQQLTGQLSAIDDRFDRRLTLGFIDDLGKDQQAVQATLDRMNDERTERQNERSVINEAIEALKKGGVEAIGNDLLLTLEEVMKLGVAPPQVQLVMFAIEQLKKTLGHVGDGLRFLDMVRERDKLVETIEVLARDIETKTRELAALKGKVEFLQNIHTLDDQRQRYVDEYQRAVKAFQAFASQIDASKQADDAQRNREFINYAQRFSAFLAPLALPLTAR</sequence>
<dbReference type="GO" id="GO:0003677">
    <property type="term" value="F:DNA binding"/>
    <property type="evidence" value="ECO:0007669"/>
    <property type="project" value="UniProtKB-KW"/>
</dbReference>
<dbReference type="RefSeq" id="WP_208665191.1">
    <property type="nucleotide sequence ID" value="NZ_CP022201.1"/>
</dbReference>
<dbReference type="Gene3D" id="1.20.1170.10">
    <property type="match status" value="1"/>
</dbReference>
<dbReference type="NCBIfam" id="NF033928">
    <property type="entry name" value="alph_xenorhab_A"/>
    <property type="match status" value="1"/>
</dbReference>
<keyword evidence="3" id="KW-1185">Reference proteome</keyword>
<dbReference type="Proteomes" id="UP000251666">
    <property type="component" value="Chromosome"/>
</dbReference>
<dbReference type="InterPro" id="IPR047760">
    <property type="entry name" value="XaxB-like"/>
</dbReference>
<proteinExistence type="predicted"/>
<feature type="coiled-coil region" evidence="1">
    <location>
        <begin position="490"/>
        <end position="524"/>
    </location>
</feature>
<organism evidence="2 3">
    <name type="scientific">Pseudomonas thivervalensis</name>
    <dbReference type="NCBI Taxonomy" id="86265"/>
    <lineage>
        <taxon>Bacteria</taxon>
        <taxon>Pseudomonadati</taxon>
        <taxon>Pseudomonadota</taxon>
        <taxon>Gammaproteobacteria</taxon>
        <taxon>Pseudomonadales</taxon>
        <taxon>Pseudomonadaceae</taxon>
        <taxon>Pseudomonas</taxon>
    </lineage>
</organism>
<gene>
    <name evidence="2" type="ORF">CEQ51_15995</name>
</gene>
<keyword evidence="1" id="KW-0175">Coiled coil</keyword>
<evidence type="ECO:0000313" key="2">
    <source>
        <dbReference type="EMBL" id="AXA61519.1"/>
    </source>
</evidence>
<reference evidence="3" key="1">
    <citation type="journal article" date="2021" name="Front. Microbiol.">
        <title>Genomic Analysis of the 1-Aminocyclopropane-1-Carboxylate Deaminase-Producing Pseudomonas thivervalensis SC5 Reveals Its Multifaceted Roles in Soil and in Beneficial Interactions With Plants.</title>
        <authorList>
            <person name="Nascimento F.X."/>
            <person name="Uron P."/>
            <person name="Glick B.R."/>
            <person name="Giachini A."/>
            <person name="Rossi M.J."/>
        </authorList>
    </citation>
    <scope>NUCLEOTIDE SEQUENCE [LARGE SCALE GENOMIC DNA]</scope>
    <source>
        <strain evidence="3">PLM3</strain>
    </source>
</reference>
<dbReference type="NCBIfam" id="NF033927">
    <property type="entry name" value="alph_xenorhab_B"/>
    <property type="match status" value="1"/>
</dbReference>
<evidence type="ECO:0000256" key="1">
    <source>
        <dbReference type="SAM" id="Coils"/>
    </source>
</evidence>